<gene>
    <name evidence="7" type="ORF">A2415_04775</name>
</gene>
<organism evidence="7 8">
    <name type="scientific">candidate division WWE3 bacterium RIFOXYC1_FULL_39_7</name>
    <dbReference type="NCBI Taxonomy" id="1802643"/>
    <lineage>
        <taxon>Bacteria</taxon>
        <taxon>Katanobacteria</taxon>
    </lineage>
</organism>
<feature type="transmembrane region" description="Helical" evidence="6">
    <location>
        <begin position="377"/>
        <end position="395"/>
    </location>
</feature>
<evidence type="ECO:0000313" key="8">
    <source>
        <dbReference type="Proteomes" id="UP000179113"/>
    </source>
</evidence>
<feature type="transmembrane region" description="Helical" evidence="6">
    <location>
        <begin position="170"/>
        <end position="189"/>
    </location>
</feature>
<dbReference type="GO" id="GO:0005886">
    <property type="term" value="C:plasma membrane"/>
    <property type="evidence" value="ECO:0007669"/>
    <property type="project" value="UniProtKB-SubCell"/>
</dbReference>
<feature type="transmembrane region" description="Helical" evidence="6">
    <location>
        <begin position="284"/>
        <end position="309"/>
    </location>
</feature>
<evidence type="ECO:0000256" key="6">
    <source>
        <dbReference type="SAM" id="Phobius"/>
    </source>
</evidence>
<comment type="caution">
    <text evidence="7">The sequence shown here is derived from an EMBL/GenBank/DDBJ whole genome shotgun (WGS) entry which is preliminary data.</text>
</comment>
<accession>A0A1F4WK34</accession>
<evidence type="ECO:0000313" key="7">
    <source>
        <dbReference type="EMBL" id="OGC69761.1"/>
    </source>
</evidence>
<sequence>MLKSYKSLFKISLISTGNIFNSLIGFVYLTAAAKFLTLEDFGRYSLITSLLVSISKLVDFGTNSLFVAKSISNEDKEISDFFYTLKILLFFITIPISLLALNILKVFDLTTFVLFVIGLIAYTINYTFYAIFQKNEKYVQLILLNTIPAIIKALSAGGLFLGLIKPEINTLFGIFGMSILSSVLLLPFIPNNLRKFKFHVGNSIKLLREALSPGLSLLIYEAWPAINNAIAKLSSGFADVGVFSLASKISNVFSLISLSIFTVLLPKNAERKRDKLRYDFKETILLSVLLLVLSFAAIVVSELFIQIVFGNKFEGSLGLLDMLIFASAVTAIQNFVENYFYVEQQTKYLGGINTTRLLMFLVFALVLIPSLHLKGLALSNLLSAIIGVAITSLVIRKLESNQPAI</sequence>
<keyword evidence="2" id="KW-1003">Cell membrane</keyword>
<evidence type="ECO:0000256" key="3">
    <source>
        <dbReference type="ARBA" id="ARBA00022692"/>
    </source>
</evidence>
<feature type="transmembrane region" description="Helical" evidence="6">
    <location>
        <begin position="348"/>
        <end position="371"/>
    </location>
</feature>
<reference evidence="7 8" key="1">
    <citation type="journal article" date="2016" name="Nat. Commun.">
        <title>Thousands of microbial genomes shed light on interconnected biogeochemical processes in an aquifer system.</title>
        <authorList>
            <person name="Anantharaman K."/>
            <person name="Brown C.T."/>
            <person name="Hug L.A."/>
            <person name="Sharon I."/>
            <person name="Castelle C.J."/>
            <person name="Probst A.J."/>
            <person name="Thomas B.C."/>
            <person name="Singh A."/>
            <person name="Wilkins M.J."/>
            <person name="Karaoz U."/>
            <person name="Brodie E.L."/>
            <person name="Williams K.H."/>
            <person name="Hubbard S.S."/>
            <person name="Banfield J.F."/>
        </authorList>
    </citation>
    <scope>NUCLEOTIDE SEQUENCE [LARGE SCALE GENOMIC DNA]</scope>
</reference>
<dbReference type="Proteomes" id="UP000179113">
    <property type="component" value="Unassembled WGS sequence"/>
</dbReference>
<protein>
    <recommendedName>
        <fullName evidence="9">Polysaccharide biosynthesis protein C-terminal domain-containing protein</fullName>
    </recommendedName>
</protein>
<dbReference type="InterPro" id="IPR050833">
    <property type="entry name" value="Poly_Biosynth_Transport"/>
</dbReference>
<comment type="subcellular location">
    <subcellularLocation>
        <location evidence="1">Cell membrane</location>
        <topology evidence="1">Multi-pass membrane protein</topology>
    </subcellularLocation>
</comment>
<feature type="transmembrane region" description="Helical" evidence="6">
    <location>
        <begin position="7"/>
        <end position="29"/>
    </location>
</feature>
<evidence type="ECO:0000256" key="2">
    <source>
        <dbReference type="ARBA" id="ARBA00022475"/>
    </source>
</evidence>
<name>A0A1F4WK34_UNCKA</name>
<feature type="transmembrane region" description="Helical" evidence="6">
    <location>
        <begin position="109"/>
        <end position="129"/>
    </location>
</feature>
<feature type="transmembrane region" description="Helical" evidence="6">
    <location>
        <begin position="81"/>
        <end position="103"/>
    </location>
</feature>
<keyword evidence="5 6" id="KW-0472">Membrane</keyword>
<dbReference type="PANTHER" id="PTHR30250:SF11">
    <property type="entry name" value="O-ANTIGEN TRANSPORTER-RELATED"/>
    <property type="match status" value="1"/>
</dbReference>
<evidence type="ECO:0008006" key="9">
    <source>
        <dbReference type="Google" id="ProtNLM"/>
    </source>
</evidence>
<keyword evidence="4 6" id="KW-1133">Transmembrane helix</keyword>
<evidence type="ECO:0000256" key="4">
    <source>
        <dbReference type="ARBA" id="ARBA00022989"/>
    </source>
</evidence>
<feature type="transmembrane region" description="Helical" evidence="6">
    <location>
        <begin position="242"/>
        <end position="264"/>
    </location>
</feature>
<proteinExistence type="predicted"/>
<evidence type="ECO:0000256" key="5">
    <source>
        <dbReference type="ARBA" id="ARBA00023136"/>
    </source>
</evidence>
<dbReference type="PANTHER" id="PTHR30250">
    <property type="entry name" value="PST FAMILY PREDICTED COLANIC ACID TRANSPORTER"/>
    <property type="match status" value="1"/>
</dbReference>
<feature type="transmembrane region" description="Helical" evidence="6">
    <location>
        <begin position="141"/>
        <end position="164"/>
    </location>
</feature>
<dbReference type="Pfam" id="PF01943">
    <property type="entry name" value="Polysacc_synt"/>
    <property type="match status" value="1"/>
</dbReference>
<feature type="transmembrane region" description="Helical" evidence="6">
    <location>
        <begin position="315"/>
        <end position="336"/>
    </location>
</feature>
<dbReference type="EMBL" id="MEWA01000018">
    <property type="protein sequence ID" value="OGC69761.1"/>
    <property type="molecule type" value="Genomic_DNA"/>
</dbReference>
<dbReference type="InterPro" id="IPR002797">
    <property type="entry name" value="Polysacc_synth"/>
</dbReference>
<keyword evidence="3 6" id="KW-0812">Transmembrane</keyword>
<dbReference type="AlphaFoldDB" id="A0A1F4WK34"/>
<evidence type="ECO:0000256" key="1">
    <source>
        <dbReference type="ARBA" id="ARBA00004651"/>
    </source>
</evidence>